<evidence type="ECO:0000256" key="1">
    <source>
        <dbReference type="ARBA" id="ARBA00004651"/>
    </source>
</evidence>
<comment type="caution">
    <text evidence="10">The sequence shown here is derived from an EMBL/GenBank/DDBJ whole genome shotgun (WGS) entry which is preliminary data.</text>
</comment>
<keyword evidence="5 8" id="KW-0472">Membrane</keyword>
<keyword evidence="11" id="KW-1185">Reference proteome</keyword>
<feature type="transmembrane region" description="Helical" evidence="8">
    <location>
        <begin position="174"/>
        <end position="194"/>
    </location>
</feature>
<dbReference type="Proteomes" id="UP001197875">
    <property type="component" value="Unassembled WGS sequence"/>
</dbReference>
<dbReference type="GO" id="GO:0015031">
    <property type="term" value="P:protein transport"/>
    <property type="evidence" value="ECO:0007669"/>
    <property type="project" value="UniProtKB-KW"/>
</dbReference>
<organism evidence="10 11">
    <name type="scientific">Fusicatenibacter faecihominis</name>
    <dbReference type="NCBI Taxonomy" id="2881276"/>
    <lineage>
        <taxon>Bacteria</taxon>
        <taxon>Bacillati</taxon>
        <taxon>Bacillota</taxon>
        <taxon>Clostridia</taxon>
        <taxon>Lachnospirales</taxon>
        <taxon>Lachnospiraceae</taxon>
        <taxon>Fusicatenibacter</taxon>
    </lineage>
</organism>
<dbReference type="PROSITE" id="PS51257">
    <property type="entry name" value="PROKAR_LIPOPROTEIN"/>
    <property type="match status" value="1"/>
</dbReference>
<dbReference type="Pfam" id="PF01618">
    <property type="entry name" value="MotA_ExbB"/>
    <property type="match status" value="1"/>
</dbReference>
<evidence type="ECO:0000256" key="8">
    <source>
        <dbReference type="SAM" id="Phobius"/>
    </source>
</evidence>
<keyword evidence="6" id="KW-0653">Protein transport</keyword>
<gene>
    <name evidence="10" type="ORF">LKD71_13470</name>
</gene>
<evidence type="ECO:0000256" key="4">
    <source>
        <dbReference type="ARBA" id="ARBA00022989"/>
    </source>
</evidence>
<keyword evidence="4 8" id="KW-1133">Transmembrane helix</keyword>
<dbReference type="RefSeq" id="WP_178046078.1">
    <property type="nucleotide sequence ID" value="NZ_JAJEPR010000028.1"/>
</dbReference>
<comment type="similarity">
    <text evidence="6">Belongs to the exbB/tolQ family.</text>
</comment>
<evidence type="ECO:0000256" key="3">
    <source>
        <dbReference type="ARBA" id="ARBA00022692"/>
    </source>
</evidence>
<keyword evidence="7" id="KW-0175">Coiled coil</keyword>
<dbReference type="AlphaFoldDB" id="A0AAE3DUN3"/>
<proteinExistence type="inferred from homology"/>
<evidence type="ECO:0000256" key="6">
    <source>
        <dbReference type="RuleBase" id="RU004057"/>
    </source>
</evidence>
<keyword evidence="2" id="KW-1003">Cell membrane</keyword>
<evidence type="ECO:0000259" key="9">
    <source>
        <dbReference type="Pfam" id="PF01618"/>
    </source>
</evidence>
<evidence type="ECO:0000313" key="10">
    <source>
        <dbReference type="EMBL" id="MCC2190795.1"/>
    </source>
</evidence>
<evidence type="ECO:0000256" key="7">
    <source>
        <dbReference type="SAM" id="Coils"/>
    </source>
</evidence>
<keyword evidence="6" id="KW-0813">Transport</keyword>
<protein>
    <submittedName>
        <fullName evidence="10">MotA/TolQ/ExbB proton channel family protein</fullName>
    </submittedName>
</protein>
<feature type="domain" description="MotA/TolQ/ExbB proton channel" evidence="9">
    <location>
        <begin position="126"/>
        <end position="193"/>
    </location>
</feature>
<evidence type="ECO:0000256" key="2">
    <source>
        <dbReference type="ARBA" id="ARBA00022475"/>
    </source>
</evidence>
<sequence length="546" mass="62072">MGKKIFGHLLFVAALAGCVGMTLLMGSQGTKESMLYNLIFLAIMVVLYFAGLIGGFFRMSGLEHDFQIAAKKAERNDPTLKTDKIFAIRSIDKQLKDFWGYAKSSKGGIADVEDYINEDLVDSSIHRSLLEMIPDMLTSLGILGTFIGLVWGLKNFNPANYDAMTSSVASLVEGIKVAFLTSIYGLALALVYTYNMRSSYDSLVTALDEFLDKFHAHVMPSAEMESKNLMISFQQTQADSINRMADQFSDQLADSFEKVITPAFRKMNQSLDILVTSMTKGQEEMVKGILDEFLKQMNSSFKMEFDGFNKAVTELTQAQESNAVYTKQLYQQLATELNATFQQEQKNMHQQIQEMVQSQGQYMISADQVMQDSQRIMKEQQNAYKQIMDYMKEAEQTSAKFWVACNQTMQKYVNAAASGLEGFTMSQKYNEQIFEANTRLIENYSEKVDEYMAAQKEVSAALEQIKRVFEDLAVSRDDKNVYLHRGNLQNVSSNRELVQQMENMLKEEQENQRETMQEMSEWVQELAKNGGKANAKFGFFKNKNDR</sequence>
<keyword evidence="3 8" id="KW-0812">Transmembrane</keyword>
<dbReference type="GO" id="GO:0005886">
    <property type="term" value="C:plasma membrane"/>
    <property type="evidence" value="ECO:0007669"/>
    <property type="project" value="UniProtKB-SubCell"/>
</dbReference>
<feature type="transmembrane region" description="Helical" evidence="8">
    <location>
        <begin position="36"/>
        <end position="57"/>
    </location>
</feature>
<name>A0AAE3DUN3_9FIRM</name>
<accession>A0AAE3DUN3</accession>
<comment type="subcellular location">
    <subcellularLocation>
        <location evidence="1">Cell membrane</location>
        <topology evidence="1">Multi-pass membrane protein</topology>
    </subcellularLocation>
    <subcellularLocation>
        <location evidence="6">Membrane</location>
        <topology evidence="6">Multi-pass membrane protein</topology>
    </subcellularLocation>
</comment>
<dbReference type="InterPro" id="IPR002898">
    <property type="entry name" value="MotA_ExbB_proton_chnl"/>
</dbReference>
<feature type="transmembrane region" description="Helical" evidence="8">
    <location>
        <begin position="136"/>
        <end position="154"/>
    </location>
</feature>
<evidence type="ECO:0000313" key="11">
    <source>
        <dbReference type="Proteomes" id="UP001197875"/>
    </source>
</evidence>
<dbReference type="EMBL" id="JAJEPR010000028">
    <property type="protein sequence ID" value="MCC2190795.1"/>
    <property type="molecule type" value="Genomic_DNA"/>
</dbReference>
<evidence type="ECO:0000256" key="5">
    <source>
        <dbReference type="ARBA" id="ARBA00023136"/>
    </source>
</evidence>
<feature type="coiled-coil region" evidence="7">
    <location>
        <begin position="491"/>
        <end position="525"/>
    </location>
</feature>
<reference evidence="10 11" key="1">
    <citation type="submission" date="2021-10" db="EMBL/GenBank/DDBJ databases">
        <title>Anaerobic single-cell dispensing facilitates the cultivation of human gut bacteria.</title>
        <authorList>
            <person name="Afrizal A."/>
        </authorList>
    </citation>
    <scope>NUCLEOTIDE SEQUENCE [LARGE SCALE GENOMIC DNA]</scope>
    <source>
        <strain evidence="10 11">CLA-AA-H277</strain>
    </source>
</reference>